<gene>
    <name evidence="3" type="ORF">LY90DRAFT_666538</name>
</gene>
<keyword evidence="2" id="KW-0472">Membrane</keyword>
<proteinExistence type="predicted"/>
<sequence>MADEINNKKNKNENDDNVEKKNFKLSILPFLNQYYYKTTYIFNNINTYKNDIFLDFILGYGILRINNILLNNSFNNTFIIGITIFYIYIWEHWFILAHHSDLVGFPETINWFCQIIKYGTFMLTIFCIREDVLTEIKKPNSFFNLFIILLIIIRLYSLLTYLMANPGPNKIYSNLNLQNDSNISSKKYPIFNKKNWIERFSMLTILTLVFPLTFIPSLNFSITFHDITYTLIIGVILISIGYLYNSVNNVLAINHAINLISPFFGSMWRFLHLSLHLGISLVGLALTDIIKNIYVYRNYPNNSYDETLSPSLPTLPTTYYSGLEKFYQSEKFRSISAEAPPKYKNANLGKAIHSIDEIKVLLAMAFLLTFISVFLMKFLHKYSTSAIINDSVNNDNNKENIEYNKKKNKEDSPLSSKTKDTKESSVSTNIIKSSNYASDKISSDVQNDMEAVISSETNCNINNSNSNISSTDDQLNTKKFNFYKLNDNLKNSIIDLANNKKFASPEAHDIINKCSNEKIANNIMEMNNNAVITTYVNNSLTIISFFIFLFQILLILPFLVFNYMKIPISVLLILTFIIVEIELLSELLLPRVLNITKKGKNIKILKMSNDNNIKN</sequence>
<comment type="caution">
    <text evidence="3">The sequence shown here is derived from an EMBL/GenBank/DDBJ whole genome shotgun (WGS) entry which is preliminary data.</text>
</comment>
<feature type="transmembrane region" description="Helical" evidence="2">
    <location>
        <begin position="196"/>
        <end position="215"/>
    </location>
</feature>
<accession>A0A1Y2EQH6</accession>
<feature type="transmembrane region" description="Helical" evidence="2">
    <location>
        <begin position="540"/>
        <end position="560"/>
    </location>
</feature>
<feature type="transmembrane region" description="Helical" evidence="2">
    <location>
        <begin position="227"/>
        <end position="244"/>
    </location>
</feature>
<name>A0A1Y2EQH6_9FUNG</name>
<dbReference type="Proteomes" id="UP000193920">
    <property type="component" value="Unassembled WGS sequence"/>
</dbReference>
<keyword evidence="4" id="KW-1185">Reference proteome</keyword>
<feature type="transmembrane region" description="Helical" evidence="2">
    <location>
        <begin position="68"/>
        <end position="89"/>
    </location>
</feature>
<keyword evidence="2" id="KW-0812">Transmembrane</keyword>
<dbReference type="AlphaFoldDB" id="A0A1Y2EQH6"/>
<evidence type="ECO:0000256" key="1">
    <source>
        <dbReference type="SAM" id="MobiDB-lite"/>
    </source>
</evidence>
<feature type="transmembrane region" description="Helical" evidence="2">
    <location>
        <begin position="141"/>
        <end position="164"/>
    </location>
</feature>
<evidence type="ECO:0000313" key="3">
    <source>
        <dbReference type="EMBL" id="ORY73787.1"/>
    </source>
</evidence>
<evidence type="ECO:0000256" key="2">
    <source>
        <dbReference type="SAM" id="Phobius"/>
    </source>
</evidence>
<feature type="compositionally biased region" description="Basic and acidic residues" evidence="1">
    <location>
        <begin position="396"/>
        <end position="423"/>
    </location>
</feature>
<keyword evidence="2" id="KW-1133">Transmembrane helix</keyword>
<feature type="region of interest" description="Disordered" evidence="1">
    <location>
        <begin position="393"/>
        <end position="426"/>
    </location>
</feature>
<reference evidence="3 4" key="1">
    <citation type="submission" date="2016-08" db="EMBL/GenBank/DDBJ databases">
        <title>A Parts List for Fungal Cellulosomes Revealed by Comparative Genomics.</title>
        <authorList>
            <consortium name="DOE Joint Genome Institute"/>
            <person name="Haitjema C.H."/>
            <person name="Gilmore S.P."/>
            <person name="Henske J.K."/>
            <person name="Solomon K.V."/>
            <person name="De Groot R."/>
            <person name="Kuo A."/>
            <person name="Mondo S.J."/>
            <person name="Salamov A.A."/>
            <person name="Labutti K."/>
            <person name="Zhao Z."/>
            <person name="Chiniquy J."/>
            <person name="Barry K."/>
            <person name="Brewer H.M."/>
            <person name="Purvine S.O."/>
            <person name="Wright A.T."/>
            <person name="Boxma B."/>
            <person name="Van Alen T."/>
            <person name="Hackstein J.H."/>
            <person name="Baker S.E."/>
            <person name="Grigoriev I.V."/>
            <person name="O'Malley M.A."/>
        </authorList>
    </citation>
    <scope>NUCLEOTIDE SEQUENCE [LARGE SCALE GENOMIC DNA]</scope>
    <source>
        <strain evidence="3 4">G1</strain>
    </source>
</reference>
<feature type="transmembrane region" description="Helical" evidence="2">
    <location>
        <begin position="109"/>
        <end position="129"/>
    </location>
</feature>
<protein>
    <submittedName>
        <fullName evidence="3">Uncharacterized protein</fullName>
    </submittedName>
</protein>
<dbReference type="EMBL" id="MCOG01000032">
    <property type="protein sequence ID" value="ORY73787.1"/>
    <property type="molecule type" value="Genomic_DNA"/>
</dbReference>
<feature type="transmembrane region" description="Helical" evidence="2">
    <location>
        <begin position="566"/>
        <end position="589"/>
    </location>
</feature>
<feature type="transmembrane region" description="Helical" evidence="2">
    <location>
        <begin position="275"/>
        <end position="294"/>
    </location>
</feature>
<organism evidence="3 4">
    <name type="scientific">Neocallimastix californiae</name>
    <dbReference type="NCBI Taxonomy" id="1754190"/>
    <lineage>
        <taxon>Eukaryota</taxon>
        <taxon>Fungi</taxon>
        <taxon>Fungi incertae sedis</taxon>
        <taxon>Chytridiomycota</taxon>
        <taxon>Chytridiomycota incertae sedis</taxon>
        <taxon>Neocallimastigomycetes</taxon>
        <taxon>Neocallimastigales</taxon>
        <taxon>Neocallimastigaceae</taxon>
        <taxon>Neocallimastix</taxon>
    </lineage>
</organism>
<evidence type="ECO:0000313" key="4">
    <source>
        <dbReference type="Proteomes" id="UP000193920"/>
    </source>
</evidence>